<evidence type="ECO:0000256" key="12">
    <source>
        <dbReference type="ARBA" id="ARBA00023303"/>
    </source>
</evidence>
<keyword evidence="10" id="KW-0325">Glycoprotein</keyword>
<dbReference type="KEGG" id="nai:NECAME_11711"/>
<organism evidence="14 15">
    <name type="scientific">Necator americanus</name>
    <name type="common">Human hookworm</name>
    <dbReference type="NCBI Taxonomy" id="51031"/>
    <lineage>
        <taxon>Eukaryota</taxon>
        <taxon>Metazoa</taxon>
        <taxon>Ecdysozoa</taxon>
        <taxon>Nematoda</taxon>
        <taxon>Chromadorea</taxon>
        <taxon>Rhabditida</taxon>
        <taxon>Rhabditina</taxon>
        <taxon>Rhabditomorpha</taxon>
        <taxon>Strongyloidea</taxon>
        <taxon>Ancylostomatidae</taxon>
        <taxon>Bunostominae</taxon>
        <taxon>Necator</taxon>
    </lineage>
</organism>
<protein>
    <submittedName>
        <fullName evidence="14">Uncharacterized protein</fullName>
    </submittedName>
</protein>
<evidence type="ECO:0000256" key="9">
    <source>
        <dbReference type="ARBA" id="ARBA00023136"/>
    </source>
</evidence>
<reference evidence="15" key="1">
    <citation type="journal article" date="2014" name="Nat. Genet.">
        <title>Genome of the human hookworm Necator americanus.</title>
        <authorList>
            <person name="Tang Y.T."/>
            <person name="Gao X."/>
            <person name="Rosa B.A."/>
            <person name="Abubucker S."/>
            <person name="Hallsworth-Pepin K."/>
            <person name="Martin J."/>
            <person name="Tyagi R."/>
            <person name="Heizer E."/>
            <person name="Zhang X."/>
            <person name="Bhonagiri-Palsikar V."/>
            <person name="Minx P."/>
            <person name="Warren W.C."/>
            <person name="Wang Q."/>
            <person name="Zhan B."/>
            <person name="Hotez P.J."/>
            <person name="Sternberg P.W."/>
            <person name="Dougall A."/>
            <person name="Gaze S.T."/>
            <person name="Mulvenna J."/>
            <person name="Sotillo J."/>
            <person name="Ranganathan S."/>
            <person name="Rabelo E.M."/>
            <person name="Wilson R.K."/>
            <person name="Felgner P.L."/>
            <person name="Bethony J."/>
            <person name="Hawdon J.M."/>
            <person name="Gasser R.B."/>
            <person name="Loukas A."/>
            <person name="Mitreva M."/>
        </authorList>
    </citation>
    <scope>NUCLEOTIDE SEQUENCE [LARGE SCALE GENOMIC DNA]</scope>
</reference>
<evidence type="ECO:0000256" key="10">
    <source>
        <dbReference type="ARBA" id="ARBA00023180"/>
    </source>
</evidence>
<dbReference type="Proteomes" id="UP000053676">
    <property type="component" value="Unassembled WGS sequence"/>
</dbReference>
<keyword evidence="3 13" id="KW-0813">Transport</keyword>
<evidence type="ECO:0000256" key="13">
    <source>
        <dbReference type="RuleBase" id="RU000679"/>
    </source>
</evidence>
<dbReference type="OrthoDB" id="8065060at2759"/>
<gene>
    <name evidence="14" type="ORF">NECAME_11711</name>
</gene>
<evidence type="ECO:0000256" key="7">
    <source>
        <dbReference type="ARBA" id="ARBA00023053"/>
    </source>
</evidence>
<evidence type="ECO:0000256" key="1">
    <source>
        <dbReference type="ARBA" id="ARBA00004141"/>
    </source>
</evidence>
<evidence type="ECO:0000256" key="5">
    <source>
        <dbReference type="ARBA" id="ARBA00022692"/>
    </source>
</evidence>
<keyword evidence="6" id="KW-1133">Transmembrane helix</keyword>
<keyword evidence="4 13" id="KW-0894">Sodium channel</keyword>
<keyword evidence="12 13" id="KW-0407">Ion channel</keyword>
<dbReference type="GO" id="GO:0016020">
    <property type="term" value="C:membrane"/>
    <property type="evidence" value="ECO:0007669"/>
    <property type="project" value="UniProtKB-SubCell"/>
</dbReference>
<dbReference type="GO" id="GO:0005272">
    <property type="term" value="F:sodium channel activity"/>
    <property type="evidence" value="ECO:0007669"/>
    <property type="project" value="UniProtKB-KW"/>
</dbReference>
<dbReference type="InterPro" id="IPR001873">
    <property type="entry name" value="ENaC"/>
</dbReference>
<evidence type="ECO:0000256" key="4">
    <source>
        <dbReference type="ARBA" id="ARBA00022461"/>
    </source>
</evidence>
<evidence type="ECO:0000256" key="11">
    <source>
        <dbReference type="ARBA" id="ARBA00023201"/>
    </source>
</evidence>
<evidence type="ECO:0000256" key="8">
    <source>
        <dbReference type="ARBA" id="ARBA00023065"/>
    </source>
</evidence>
<evidence type="ECO:0000313" key="15">
    <source>
        <dbReference type="Proteomes" id="UP000053676"/>
    </source>
</evidence>
<keyword evidence="11 13" id="KW-0739">Sodium transport</keyword>
<keyword evidence="7" id="KW-0915">Sodium</keyword>
<keyword evidence="9" id="KW-0472">Membrane</keyword>
<accession>W2T321</accession>
<name>W2T321_NECAM</name>
<keyword evidence="8 13" id="KW-0406">Ion transport</keyword>
<dbReference type="AlphaFoldDB" id="W2T321"/>
<keyword evidence="15" id="KW-1185">Reference proteome</keyword>
<evidence type="ECO:0000313" key="14">
    <source>
        <dbReference type="EMBL" id="ETN76405.1"/>
    </source>
</evidence>
<evidence type="ECO:0000256" key="2">
    <source>
        <dbReference type="ARBA" id="ARBA00007193"/>
    </source>
</evidence>
<dbReference type="Pfam" id="PF00858">
    <property type="entry name" value="ASC"/>
    <property type="match status" value="1"/>
</dbReference>
<proteinExistence type="inferred from homology"/>
<evidence type="ECO:0000256" key="6">
    <source>
        <dbReference type="ARBA" id="ARBA00022989"/>
    </source>
</evidence>
<comment type="similarity">
    <text evidence="2 13">Belongs to the amiloride-sensitive sodium channel (TC 1.A.6) family.</text>
</comment>
<evidence type="ECO:0000256" key="3">
    <source>
        <dbReference type="ARBA" id="ARBA00022448"/>
    </source>
</evidence>
<sequence length="128" mass="14454">MFCHNSTVTKQVTARESPRVRLDSPLHSMNKHCGKSTLLRTAINFNCSETMKLCTFGGRQFDCCKYIEPKITNLGKCHSLDMRGAREWMQKQTVAGVNSGTCYFRPKTGETVVKSGQQPTPPNFLIHR</sequence>
<comment type="subcellular location">
    <subcellularLocation>
        <location evidence="1">Membrane</location>
        <topology evidence="1">Multi-pass membrane protein</topology>
    </subcellularLocation>
</comment>
<keyword evidence="5 13" id="KW-0812">Transmembrane</keyword>
<dbReference type="EMBL" id="KI660230">
    <property type="protein sequence ID" value="ETN76405.1"/>
    <property type="molecule type" value="Genomic_DNA"/>
</dbReference>